<dbReference type="Gene3D" id="3.30.1330.100">
    <property type="entry name" value="CofE-like"/>
    <property type="match status" value="1"/>
</dbReference>
<proteinExistence type="predicted"/>
<dbReference type="Pfam" id="PF01996">
    <property type="entry name" value="F420_ligase"/>
    <property type="match status" value="1"/>
</dbReference>
<dbReference type="GO" id="GO:0046872">
    <property type="term" value="F:metal ion binding"/>
    <property type="evidence" value="ECO:0007669"/>
    <property type="project" value="UniProtKB-KW"/>
</dbReference>
<dbReference type="GO" id="GO:0052618">
    <property type="term" value="F:coenzyme F420-0:L-glutamate ligase activity"/>
    <property type="evidence" value="ECO:0007669"/>
    <property type="project" value="TreeGrafter"/>
</dbReference>
<gene>
    <name evidence="9" type="ORF">METZ01_LOCUS254028</name>
</gene>
<evidence type="ECO:0000313" key="9">
    <source>
        <dbReference type="EMBL" id="SVC01174.1"/>
    </source>
</evidence>
<dbReference type="GO" id="GO:0005525">
    <property type="term" value="F:GTP binding"/>
    <property type="evidence" value="ECO:0007669"/>
    <property type="project" value="UniProtKB-KW"/>
</dbReference>
<keyword evidence="7" id="KW-0464">Manganese</keyword>
<keyword evidence="2" id="KW-0479">Metal-binding</keyword>
<dbReference type="NCBIfam" id="TIGR01916">
    <property type="entry name" value="F420_cofE"/>
    <property type="match status" value="1"/>
</dbReference>
<keyword evidence="5" id="KW-0630">Potassium</keyword>
<name>A0A382IN36_9ZZZZ</name>
<dbReference type="InterPro" id="IPR008225">
    <property type="entry name" value="F420-0_g-glutamyl_ligase"/>
</dbReference>
<evidence type="ECO:0000256" key="5">
    <source>
        <dbReference type="ARBA" id="ARBA00022958"/>
    </source>
</evidence>
<evidence type="ECO:0000259" key="8">
    <source>
        <dbReference type="Pfam" id="PF01996"/>
    </source>
</evidence>
<sequence>NKEHQTKNIISIIPINNLPEIEPNDNLGELIIKKSGCDGIKITNNDILVVTQKLVSKSENRTMQLSEVTPSSKAKDLSTKVNRDPRLIELILRESTRIVAMDSTRNLIITQTKHGFICANSGIDSSNVLGENEVSLLPIDPDLSANKIRKTIISQTDLNHLAVVITDTFGRAWRNGQTNACIGISGLHPIKDYRGLKDDNGFILTSTEIAIADEIASAAELVMGKTNRVGAAIIRGYWFETAKATNSGYLIRDRDQDLFSEGKLL</sequence>
<evidence type="ECO:0000256" key="2">
    <source>
        <dbReference type="ARBA" id="ARBA00022723"/>
    </source>
</evidence>
<dbReference type="SUPFAM" id="SSF144010">
    <property type="entry name" value="CofE-like"/>
    <property type="match status" value="1"/>
</dbReference>
<dbReference type="PANTHER" id="PTHR47917">
    <property type="match status" value="1"/>
</dbReference>
<evidence type="ECO:0000256" key="6">
    <source>
        <dbReference type="ARBA" id="ARBA00023134"/>
    </source>
</evidence>
<accession>A0A382IN36</accession>
<dbReference type="PANTHER" id="PTHR47917:SF1">
    <property type="entry name" value="COENZYME F420:L-GLUTAMATE LIGASE"/>
    <property type="match status" value="1"/>
</dbReference>
<evidence type="ECO:0000256" key="7">
    <source>
        <dbReference type="ARBA" id="ARBA00023211"/>
    </source>
</evidence>
<evidence type="ECO:0000256" key="3">
    <source>
        <dbReference type="ARBA" id="ARBA00022741"/>
    </source>
</evidence>
<feature type="domain" description="Coenzyme F420:L-glutamate ligase-like" evidence="8">
    <location>
        <begin position="18"/>
        <end position="236"/>
    </location>
</feature>
<evidence type="ECO:0000256" key="4">
    <source>
        <dbReference type="ARBA" id="ARBA00022842"/>
    </source>
</evidence>
<evidence type="ECO:0000256" key="1">
    <source>
        <dbReference type="ARBA" id="ARBA00022598"/>
    </source>
</evidence>
<organism evidence="9">
    <name type="scientific">marine metagenome</name>
    <dbReference type="NCBI Taxonomy" id="408172"/>
    <lineage>
        <taxon>unclassified sequences</taxon>
        <taxon>metagenomes</taxon>
        <taxon>ecological metagenomes</taxon>
    </lineage>
</organism>
<keyword evidence="6" id="KW-0342">GTP-binding</keyword>
<dbReference type="AlphaFoldDB" id="A0A382IN36"/>
<reference evidence="9" key="1">
    <citation type="submission" date="2018-05" db="EMBL/GenBank/DDBJ databases">
        <authorList>
            <person name="Lanie J.A."/>
            <person name="Ng W.-L."/>
            <person name="Kazmierczak K.M."/>
            <person name="Andrzejewski T.M."/>
            <person name="Davidsen T.M."/>
            <person name="Wayne K.J."/>
            <person name="Tettelin H."/>
            <person name="Glass J.I."/>
            <person name="Rusch D."/>
            <person name="Podicherti R."/>
            <person name="Tsui H.-C.T."/>
            <person name="Winkler M.E."/>
        </authorList>
    </citation>
    <scope>NUCLEOTIDE SEQUENCE</scope>
</reference>
<protein>
    <recommendedName>
        <fullName evidence="8">Coenzyme F420:L-glutamate ligase-like domain-containing protein</fullName>
    </recommendedName>
</protein>
<keyword evidence="1" id="KW-0436">Ligase</keyword>
<dbReference type="InterPro" id="IPR002847">
    <property type="entry name" value="F420-0_gamma-glut_ligase-dom"/>
</dbReference>
<feature type="non-terminal residue" evidence="9">
    <location>
        <position position="1"/>
    </location>
</feature>
<keyword evidence="4" id="KW-0460">Magnesium</keyword>
<dbReference type="Gene3D" id="3.90.1660.10">
    <property type="entry name" value="CofE-like domain"/>
    <property type="match status" value="1"/>
</dbReference>
<keyword evidence="3" id="KW-0547">Nucleotide-binding</keyword>
<dbReference type="EMBL" id="UINC01068499">
    <property type="protein sequence ID" value="SVC01174.1"/>
    <property type="molecule type" value="Genomic_DNA"/>
</dbReference>